<dbReference type="KEGG" id="csb:CLSA_c40150"/>
<feature type="transmembrane region" description="Helical" evidence="1">
    <location>
        <begin position="104"/>
        <end position="125"/>
    </location>
</feature>
<keyword evidence="1" id="KW-0812">Transmembrane</keyword>
<keyword evidence="1" id="KW-1133">Transmembrane helix</keyword>
<dbReference type="HOGENOM" id="CLU_126994_0_0_9"/>
<dbReference type="PATRIC" id="fig|1345695.10.peg.2846"/>
<name>U5MWL7_CLOSA</name>
<evidence type="ECO:0000256" key="1">
    <source>
        <dbReference type="SAM" id="Phobius"/>
    </source>
</evidence>
<sequence length="173" mass="18774">MNTKRMVTNAILISIGAILHQITPPFGMQADFSLAMLFIIIIFNKEYKTALICGIIIGVFAGITSKTPGGLVPNIIDKFITCNVIYLILIPIRNKVSRIKQISLILPLGTLISGITFLTILMKLVGLPAGLSFQALFISVVIPTIVVNTIIGIAMFKIIEKITSSNGVYVINE</sequence>
<dbReference type="RefSeq" id="WP_022749449.1">
    <property type="nucleotide sequence ID" value="NC_022571.1"/>
</dbReference>
<gene>
    <name evidence="2" type="primary">trpP</name>
    <name evidence="2" type="ORF">CLSA_c40150</name>
</gene>
<dbReference type="Pfam" id="PF17099">
    <property type="entry name" value="TrpP"/>
    <property type="match status" value="1"/>
</dbReference>
<evidence type="ECO:0000313" key="2">
    <source>
        <dbReference type="EMBL" id="AGX44975.1"/>
    </source>
</evidence>
<accession>U5MWL7</accession>
<dbReference type="EMBL" id="CP006721">
    <property type="protein sequence ID" value="AGX44975.1"/>
    <property type="molecule type" value="Genomic_DNA"/>
</dbReference>
<keyword evidence="1" id="KW-0472">Membrane</keyword>
<dbReference type="OrthoDB" id="2243651at2"/>
<protein>
    <submittedName>
        <fullName evidence="2">Tryptophan transport protein TrpP</fullName>
    </submittedName>
</protein>
<dbReference type="GeneID" id="55476309"/>
<dbReference type="Proteomes" id="UP000017118">
    <property type="component" value="Chromosome"/>
</dbReference>
<feature type="transmembrane region" description="Helical" evidence="1">
    <location>
        <begin position="50"/>
        <end position="69"/>
    </location>
</feature>
<dbReference type="InterPro" id="IPR031360">
    <property type="entry name" value="TrpP"/>
</dbReference>
<reference evidence="2 3" key="1">
    <citation type="journal article" date="2013" name="Genome Announc.">
        <title>Complete Genome Sequence of the Solvent Producer Clostridium saccharobutylicum NCP262 (DSM 13864).</title>
        <authorList>
            <person name="Poehlein A."/>
            <person name="Hartwich K."/>
            <person name="Krabben P."/>
            <person name="Ehrenreich A."/>
            <person name="Liebl W."/>
            <person name="Durre P."/>
            <person name="Gottschalk G."/>
            <person name="Daniel R."/>
        </authorList>
    </citation>
    <scope>NUCLEOTIDE SEQUENCE [LARGE SCALE GENOMIC DNA]</scope>
    <source>
        <strain evidence="2">DSM 13864</strain>
    </source>
</reference>
<keyword evidence="3" id="KW-1185">Reference proteome</keyword>
<organism evidence="2 3">
    <name type="scientific">Clostridium saccharobutylicum DSM 13864</name>
    <dbReference type="NCBI Taxonomy" id="1345695"/>
    <lineage>
        <taxon>Bacteria</taxon>
        <taxon>Bacillati</taxon>
        <taxon>Bacillota</taxon>
        <taxon>Clostridia</taxon>
        <taxon>Eubacteriales</taxon>
        <taxon>Clostridiaceae</taxon>
        <taxon>Clostridium</taxon>
    </lineage>
</organism>
<dbReference type="eggNOG" id="ENOG5032SBU">
    <property type="taxonomic scope" value="Bacteria"/>
</dbReference>
<dbReference type="AlphaFoldDB" id="U5MWL7"/>
<evidence type="ECO:0000313" key="3">
    <source>
        <dbReference type="Proteomes" id="UP000017118"/>
    </source>
</evidence>
<proteinExistence type="predicted"/>
<feature type="transmembrane region" description="Helical" evidence="1">
    <location>
        <begin position="131"/>
        <end position="156"/>
    </location>
</feature>